<proteinExistence type="predicted"/>
<keyword evidence="2" id="KW-1185">Reference proteome</keyword>
<dbReference type="Proteomes" id="UP000606786">
    <property type="component" value="Unassembled WGS sequence"/>
</dbReference>
<dbReference type="AlphaFoldDB" id="A0A811VFB1"/>
<sequence>MVTVPTVYSKKRTDKTTRRLVLNSVPHERLKDQKHVVHSRLRRSSKLIEFVRGLWITALKSHTATMLSNMASMEPICDWSLFQREEKFTKRILPTERPRRFGQTVVRTVVKPDYGMKFFLAPISI</sequence>
<accession>A0A811VFB1</accession>
<reference evidence="1" key="1">
    <citation type="submission" date="2020-11" db="EMBL/GenBank/DDBJ databases">
        <authorList>
            <person name="Whitehead M."/>
        </authorList>
    </citation>
    <scope>NUCLEOTIDE SEQUENCE</scope>
    <source>
        <strain evidence="1">EGII</strain>
    </source>
</reference>
<name>A0A811VFB1_CERCA</name>
<organism evidence="1 2">
    <name type="scientific">Ceratitis capitata</name>
    <name type="common">Mediterranean fruit fly</name>
    <name type="synonym">Tephritis capitata</name>
    <dbReference type="NCBI Taxonomy" id="7213"/>
    <lineage>
        <taxon>Eukaryota</taxon>
        <taxon>Metazoa</taxon>
        <taxon>Ecdysozoa</taxon>
        <taxon>Arthropoda</taxon>
        <taxon>Hexapoda</taxon>
        <taxon>Insecta</taxon>
        <taxon>Pterygota</taxon>
        <taxon>Neoptera</taxon>
        <taxon>Endopterygota</taxon>
        <taxon>Diptera</taxon>
        <taxon>Brachycera</taxon>
        <taxon>Muscomorpha</taxon>
        <taxon>Tephritoidea</taxon>
        <taxon>Tephritidae</taxon>
        <taxon>Ceratitis</taxon>
        <taxon>Ceratitis</taxon>
    </lineage>
</organism>
<evidence type="ECO:0000313" key="1">
    <source>
        <dbReference type="EMBL" id="CAD7013937.1"/>
    </source>
</evidence>
<protein>
    <submittedName>
        <fullName evidence="1">(Mediterranean fruit fly) hypothetical protein</fullName>
    </submittedName>
</protein>
<gene>
    <name evidence="1" type="ORF">CCAP1982_LOCUS21948</name>
</gene>
<dbReference type="EMBL" id="CAJHJT010000056">
    <property type="protein sequence ID" value="CAD7013937.1"/>
    <property type="molecule type" value="Genomic_DNA"/>
</dbReference>
<evidence type="ECO:0000313" key="2">
    <source>
        <dbReference type="Proteomes" id="UP000606786"/>
    </source>
</evidence>
<comment type="caution">
    <text evidence="1">The sequence shown here is derived from an EMBL/GenBank/DDBJ whole genome shotgun (WGS) entry which is preliminary data.</text>
</comment>